<protein>
    <recommendedName>
        <fullName evidence="4">Core-binding (CB) domain-containing protein</fullName>
    </recommendedName>
</protein>
<gene>
    <name evidence="5" type="ORF">ESZ48_15735</name>
</gene>
<dbReference type="Gene3D" id="1.10.150.130">
    <property type="match status" value="1"/>
</dbReference>
<dbReference type="InterPro" id="IPR011010">
    <property type="entry name" value="DNA_brk_join_enz"/>
</dbReference>
<accession>A0A4Q0XDN1</accession>
<name>A0A4Q0XDN1_9FLAO</name>
<dbReference type="PROSITE" id="PS51900">
    <property type="entry name" value="CB"/>
    <property type="match status" value="1"/>
</dbReference>
<dbReference type="EMBL" id="SDDZ01000013">
    <property type="protein sequence ID" value="RXJ45460.1"/>
    <property type="molecule type" value="Genomic_DNA"/>
</dbReference>
<organism evidence="5 6">
    <name type="scientific">Gelidibacter gilvus</name>
    <dbReference type="NCBI Taxonomy" id="59602"/>
    <lineage>
        <taxon>Bacteria</taxon>
        <taxon>Pseudomonadati</taxon>
        <taxon>Bacteroidota</taxon>
        <taxon>Flavobacteriia</taxon>
        <taxon>Flavobacteriales</taxon>
        <taxon>Flavobacteriaceae</taxon>
        <taxon>Gelidibacter</taxon>
    </lineage>
</organism>
<sequence>MATITLSWLVHKNASQIAIHFDQSEDLEKYIKAFNGVNWSQTHGVFYIEHTSENKQKLFNYLRRQNHYIDYSALRYPNQISVKPISVEKPSPLGKLTTPHHDALNSFKTYLLQKRYSQNTIDNYIGVLRIFFKFNNIKAIEEITKSDIILFNQNYILKNSYSRTFQNQIISAIKLFYSYHSNIQLDISSIERPIKDKRLPEILSQNEVKELLTNVKNVKHKTILRRTEAKNKPFLH</sequence>
<comment type="caution">
    <text evidence="5">The sequence shown here is derived from an EMBL/GenBank/DDBJ whole genome shotgun (WGS) entry which is preliminary data.</text>
</comment>
<evidence type="ECO:0000313" key="6">
    <source>
        <dbReference type="Proteomes" id="UP000289792"/>
    </source>
</evidence>
<keyword evidence="1" id="KW-0229">DNA integration</keyword>
<dbReference type="InterPro" id="IPR044068">
    <property type="entry name" value="CB"/>
</dbReference>
<dbReference type="GO" id="GO:0003677">
    <property type="term" value="F:DNA binding"/>
    <property type="evidence" value="ECO:0007669"/>
    <property type="project" value="UniProtKB-UniRule"/>
</dbReference>
<evidence type="ECO:0000256" key="3">
    <source>
        <dbReference type="PROSITE-ProRule" id="PRU01248"/>
    </source>
</evidence>
<feature type="domain" description="Core-binding (CB)" evidence="4">
    <location>
        <begin position="98"/>
        <end position="181"/>
    </location>
</feature>
<evidence type="ECO:0000256" key="2">
    <source>
        <dbReference type="ARBA" id="ARBA00023125"/>
    </source>
</evidence>
<dbReference type="InterPro" id="IPR004107">
    <property type="entry name" value="Integrase_SAM-like_N"/>
</dbReference>
<dbReference type="SUPFAM" id="SSF56349">
    <property type="entry name" value="DNA breaking-rejoining enzymes"/>
    <property type="match status" value="1"/>
</dbReference>
<dbReference type="OrthoDB" id="9801717at2"/>
<dbReference type="AlphaFoldDB" id="A0A4Q0XDN1"/>
<evidence type="ECO:0000259" key="4">
    <source>
        <dbReference type="PROSITE" id="PS51900"/>
    </source>
</evidence>
<proteinExistence type="predicted"/>
<dbReference type="RefSeq" id="WP_129018464.1">
    <property type="nucleotide sequence ID" value="NZ_SDDZ01000013.1"/>
</dbReference>
<keyword evidence="6" id="KW-1185">Reference proteome</keyword>
<evidence type="ECO:0000313" key="5">
    <source>
        <dbReference type="EMBL" id="RXJ45460.1"/>
    </source>
</evidence>
<dbReference type="InterPro" id="IPR010998">
    <property type="entry name" value="Integrase_recombinase_N"/>
</dbReference>
<dbReference type="Proteomes" id="UP000289792">
    <property type="component" value="Unassembled WGS sequence"/>
</dbReference>
<evidence type="ECO:0000256" key="1">
    <source>
        <dbReference type="ARBA" id="ARBA00022908"/>
    </source>
</evidence>
<dbReference type="GO" id="GO:0015074">
    <property type="term" value="P:DNA integration"/>
    <property type="evidence" value="ECO:0007669"/>
    <property type="project" value="UniProtKB-KW"/>
</dbReference>
<keyword evidence="2 3" id="KW-0238">DNA-binding</keyword>
<reference evidence="5 6" key="1">
    <citation type="submission" date="2019-01" db="EMBL/GenBank/DDBJ databases">
        <title>Genome sequence of the Antarctic species Gelidibacter gilvus ACAM 158(T).</title>
        <authorList>
            <person name="Bowman J.P."/>
        </authorList>
    </citation>
    <scope>NUCLEOTIDE SEQUENCE [LARGE SCALE GENOMIC DNA]</scope>
    <source>
        <strain evidence="5 6">IC158</strain>
    </source>
</reference>
<dbReference type="Pfam" id="PF13495">
    <property type="entry name" value="Phage_int_SAM_4"/>
    <property type="match status" value="1"/>
</dbReference>